<feature type="region of interest" description="Disordered" evidence="1">
    <location>
        <begin position="65"/>
        <end position="136"/>
    </location>
</feature>
<evidence type="ECO:0000256" key="1">
    <source>
        <dbReference type="SAM" id="MobiDB-lite"/>
    </source>
</evidence>
<dbReference type="RefSeq" id="WP_042122617.1">
    <property type="nucleotide sequence ID" value="NZ_FZOL01000001.1"/>
</dbReference>
<keyword evidence="3" id="KW-1185">Reference proteome</keyword>
<organism evidence="2 3">
    <name type="scientific">Pseudomonas japonica</name>
    <dbReference type="NCBI Taxonomy" id="256466"/>
    <lineage>
        <taxon>Bacteria</taxon>
        <taxon>Pseudomonadati</taxon>
        <taxon>Pseudomonadota</taxon>
        <taxon>Gammaproteobacteria</taxon>
        <taxon>Pseudomonadales</taxon>
        <taxon>Pseudomonadaceae</taxon>
        <taxon>Pseudomonas</taxon>
    </lineage>
</organism>
<reference evidence="3" key="1">
    <citation type="submission" date="2017-06" db="EMBL/GenBank/DDBJ databases">
        <authorList>
            <person name="Varghese N."/>
            <person name="Submissions S."/>
        </authorList>
    </citation>
    <scope>NUCLEOTIDE SEQUENCE [LARGE SCALE GENOMIC DNA]</scope>
    <source>
        <strain evidence="3">DSM 22348</strain>
    </source>
</reference>
<feature type="compositionally biased region" description="Basic and acidic residues" evidence="1">
    <location>
        <begin position="84"/>
        <end position="95"/>
    </location>
</feature>
<evidence type="ECO:0000313" key="2">
    <source>
        <dbReference type="EMBL" id="SNR92411.1"/>
    </source>
</evidence>
<proteinExistence type="predicted"/>
<gene>
    <name evidence="2" type="ORF">SAMN05444352_101307</name>
</gene>
<sequence length="136" mass="16224">MYRRLALLAVLGSLITACVPYGGSSYYRTDVYSADRYAYPGYYDRSYNRGYYVVPQPRRYYAPAPRYYPPAPSYHRPYPVPDQRYYDGRGRHDGPGRPGNRGWDRGRDRGNRDDWRGHQRQWGDRDGRERGRDRYH</sequence>
<dbReference type="PROSITE" id="PS51257">
    <property type="entry name" value="PROKAR_LIPOPROTEIN"/>
    <property type="match status" value="1"/>
</dbReference>
<protein>
    <recommendedName>
        <fullName evidence="4">Lipoprotein</fullName>
    </recommendedName>
</protein>
<dbReference type="AlphaFoldDB" id="A0A239AAP8"/>
<feature type="compositionally biased region" description="Basic and acidic residues" evidence="1">
    <location>
        <begin position="102"/>
        <end position="136"/>
    </location>
</feature>
<name>A0A239AAP8_9PSED</name>
<accession>A0A239AAP8</accession>
<evidence type="ECO:0000313" key="3">
    <source>
        <dbReference type="Proteomes" id="UP000198407"/>
    </source>
</evidence>
<dbReference type="EMBL" id="FZOL01000001">
    <property type="protein sequence ID" value="SNR92411.1"/>
    <property type="molecule type" value="Genomic_DNA"/>
</dbReference>
<evidence type="ECO:0008006" key="4">
    <source>
        <dbReference type="Google" id="ProtNLM"/>
    </source>
</evidence>
<dbReference type="STRING" id="1215104.GCA_000730585_04159"/>
<dbReference type="Proteomes" id="UP000198407">
    <property type="component" value="Unassembled WGS sequence"/>
</dbReference>